<proteinExistence type="predicted"/>
<evidence type="ECO:0000313" key="3">
    <source>
        <dbReference type="Proteomes" id="UP000011115"/>
    </source>
</evidence>
<dbReference type="InParanoid" id="M1DK61"/>
<name>M1DK61_SOLTU</name>
<dbReference type="InterPro" id="IPR021109">
    <property type="entry name" value="Peptidase_aspartic_dom_sf"/>
</dbReference>
<dbReference type="EnsemblPlants" id="PGSC0003DMT400090334">
    <property type="protein sequence ID" value="PGSC0003DMT400090334"/>
    <property type="gene ID" value="PGSC0003DMG400039905"/>
</dbReference>
<sequence length="307" mass="34709">MEPDMTTQRPFARKNKRENESQSAPPQALVDPLAEEVVVPLNPNVGTVASRVGDFTRMNPLEFYDSKVEKDPQKFIDEVYKVLAIMGVTPVEHKQLAAYQLKCVAQIWFNQWKEARPSGGLGRSRFLQKFYGQGSSNAPPRFNNERMSNPRPQGGNGDSHRRAQPYPSSSPSGSSSNTPKQNRLYALKIRGEQEGSPDVVTGMLKVFQLNVYALLDPGATLYFVTPYVAMRFDVLPDVLLDPFFVSTPVGDSVVAKRVYIRYPVSLSHRVTIVDFVDLDMLDFYVILAMDWLCHARNRGHNWYSIPY</sequence>
<evidence type="ECO:0000256" key="1">
    <source>
        <dbReference type="SAM" id="MobiDB-lite"/>
    </source>
</evidence>
<dbReference type="HOGENOM" id="CLU_077531_0_0_1"/>
<feature type="region of interest" description="Disordered" evidence="1">
    <location>
        <begin position="134"/>
        <end position="180"/>
    </location>
</feature>
<reference evidence="2" key="2">
    <citation type="submission" date="2015-06" db="UniProtKB">
        <authorList>
            <consortium name="EnsemblPlants"/>
        </authorList>
    </citation>
    <scope>IDENTIFICATION</scope>
    <source>
        <strain evidence="2">DM1-3 516 R44</strain>
    </source>
</reference>
<organism evidence="2 3">
    <name type="scientific">Solanum tuberosum</name>
    <name type="common">Potato</name>
    <dbReference type="NCBI Taxonomy" id="4113"/>
    <lineage>
        <taxon>Eukaryota</taxon>
        <taxon>Viridiplantae</taxon>
        <taxon>Streptophyta</taxon>
        <taxon>Embryophyta</taxon>
        <taxon>Tracheophyta</taxon>
        <taxon>Spermatophyta</taxon>
        <taxon>Magnoliopsida</taxon>
        <taxon>eudicotyledons</taxon>
        <taxon>Gunneridae</taxon>
        <taxon>Pentapetalae</taxon>
        <taxon>asterids</taxon>
        <taxon>lamiids</taxon>
        <taxon>Solanales</taxon>
        <taxon>Solanaceae</taxon>
        <taxon>Solanoideae</taxon>
        <taxon>Solaneae</taxon>
        <taxon>Solanum</taxon>
    </lineage>
</organism>
<dbReference type="CDD" id="cd00303">
    <property type="entry name" value="retropepsin_like"/>
    <property type="match status" value="1"/>
</dbReference>
<protein>
    <submittedName>
        <fullName evidence="2">Gag-pol polyprotein</fullName>
    </submittedName>
</protein>
<keyword evidence="3" id="KW-1185">Reference proteome</keyword>
<dbReference type="Proteomes" id="UP000011115">
    <property type="component" value="Unassembled WGS sequence"/>
</dbReference>
<dbReference type="Gramene" id="PGSC0003DMT400090334">
    <property type="protein sequence ID" value="PGSC0003DMT400090334"/>
    <property type="gene ID" value="PGSC0003DMG400039905"/>
</dbReference>
<dbReference type="AlphaFoldDB" id="M1DK61"/>
<dbReference type="Gene3D" id="2.40.70.10">
    <property type="entry name" value="Acid Proteases"/>
    <property type="match status" value="1"/>
</dbReference>
<dbReference type="PaxDb" id="4113-PGSC0003DMT400090334"/>
<reference evidence="3" key="1">
    <citation type="journal article" date="2011" name="Nature">
        <title>Genome sequence and analysis of the tuber crop potato.</title>
        <authorList>
            <consortium name="The Potato Genome Sequencing Consortium"/>
        </authorList>
    </citation>
    <scope>NUCLEOTIDE SEQUENCE [LARGE SCALE GENOMIC DNA]</scope>
    <source>
        <strain evidence="3">cv. DM1-3 516 R44</strain>
    </source>
</reference>
<evidence type="ECO:0000313" key="2">
    <source>
        <dbReference type="EnsemblPlants" id="PGSC0003DMT400090334"/>
    </source>
</evidence>
<feature type="compositionally biased region" description="Low complexity" evidence="1">
    <location>
        <begin position="165"/>
        <end position="176"/>
    </location>
</feature>
<feature type="region of interest" description="Disordered" evidence="1">
    <location>
        <begin position="1"/>
        <end position="29"/>
    </location>
</feature>
<accession>M1DK61</accession>
<dbReference type="Pfam" id="PF08284">
    <property type="entry name" value="RVP_2"/>
    <property type="match status" value="1"/>
</dbReference>